<dbReference type="EMBL" id="JANPWB010000009">
    <property type="protein sequence ID" value="KAJ1148339.1"/>
    <property type="molecule type" value="Genomic_DNA"/>
</dbReference>
<keyword evidence="1" id="KW-1133">Transmembrane helix</keyword>
<proteinExistence type="predicted"/>
<evidence type="ECO:0000256" key="1">
    <source>
        <dbReference type="SAM" id="Phobius"/>
    </source>
</evidence>
<dbReference type="Proteomes" id="UP001066276">
    <property type="component" value="Chromosome 5"/>
</dbReference>
<feature type="transmembrane region" description="Helical" evidence="1">
    <location>
        <begin position="34"/>
        <end position="53"/>
    </location>
</feature>
<protein>
    <submittedName>
        <fullName evidence="2">Uncharacterized protein</fullName>
    </submittedName>
</protein>
<name>A0AAV7RAV2_PLEWA</name>
<keyword evidence="3" id="KW-1185">Reference proteome</keyword>
<dbReference type="AlphaFoldDB" id="A0AAV7RAV2"/>
<evidence type="ECO:0000313" key="3">
    <source>
        <dbReference type="Proteomes" id="UP001066276"/>
    </source>
</evidence>
<sequence>MSDSSGDAGRLQARASNCFSSPQALALLLMQRAITLYVTYFKLIYVVFIGLLMHHPWVGPTARVWLAVPFSGGEALDASAAALCQVQWVQLLPPGVCLGMQALA</sequence>
<gene>
    <name evidence="2" type="ORF">NDU88_001176</name>
</gene>
<keyword evidence="1" id="KW-0812">Transmembrane</keyword>
<comment type="caution">
    <text evidence="2">The sequence shown here is derived from an EMBL/GenBank/DDBJ whole genome shotgun (WGS) entry which is preliminary data.</text>
</comment>
<organism evidence="2 3">
    <name type="scientific">Pleurodeles waltl</name>
    <name type="common">Iberian ribbed newt</name>
    <dbReference type="NCBI Taxonomy" id="8319"/>
    <lineage>
        <taxon>Eukaryota</taxon>
        <taxon>Metazoa</taxon>
        <taxon>Chordata</taxon>
        <taxon>Craniata</taxon>
        <taxon>Vertebrata</taxon>
        <taxon>Euteleostomi</taxon>
        <taxon>Amphibia</taxon>
        <taxon>Batrachia</taxon>
        <taxon>Caudata</taxon>
        <taxon>Salamandroidea</taxon>
        <taxon>Salamandridae</taxon>
        <taxon>Pleurodelinae</taxon>
        <taxon>Pleurodeles</taxon>
    </lineage>
</organism>
<evidence type="ECO:0000313" key="2">
    <source>
        <dbReference type="EMBL" id="KAJ1148339.1"/>
    </source>
</evidence>
<accession>A0AAV7RAV2</accession>
<keyword evidence="1" id="KW-0472">Membrane</keyword>
<reference evidence="2" key="1">
    <citation type="journal article" date="2022" name="bioRxiv">
        <title>Sequencing and chromosome-scale assembly of the giantPleurodeles waltlgenome.</title>
        <authorList>
            <person name="Brown T."/>
            <person name="Elewa A."/>
            <person name="Iarovenko S."/>
            <person name="Subramanian E."/>
            <person name="Araus A.J."/>
            <person name="Petzold A."/>
            <person name="Susuki M."/>
            <person name="Suzuki K.-i.T."/>
            <person name="Hayashi T."/>
            <person name="Toyoda A."/>
            <person name="Oliveira C."/>
            <person name="Osipova E."/>
            <person name="Leigh N.D."/>
            <person name="Simon A."/>
            <person name="Yun M.H."/>
        </authorList>
    </citation>
    <scope>NUCLEOTIDE SEQUENCE</scope>
    <source>
        <strain evidence="2">20211129_DDA</strain>
        <tissue evidence="2">Liver</tissue>
    </source>
</reference>